<gene>
    <name evidence="7" type="ORF">L288_15545</name>
</gene>
<dbReference type="PATRIC" id="fig|1329909.3.peg.2989"/>
<keyword evidence="8" id="KW-1185">Reference proteome</keyword>
<keyword evidence="4" id="KW-0408">Iron</keyword>
<evidence type="ECO:0000256" key="3">
    <source>
        <dbReference type="ARBA" id="ARBA00023002"/>
    </source>
</evidence>
<dbReference type="InterPro" id="IPR050584">
    <property type="entry name" value="Cholesterol_7-desaturase"/>
</dbReference>
<dbReference type="SUPFAM" id="SSF50022">
    <property type="entry name" value="ISP domain"/>
    <property type="match status" value="1"/>
</dbReference>
<dbReference type="SUPFAM" id="SSF55961">
    <property type="entry name" value="Bet v1-like"/>
    <property type="match status" value="1"/>
</dbReference>
<accession>T0HUA0</accession>
<proteinExistence type="predicted"/>
<keyword evidence="1" id="KW-0001">2Fe-2S</keyword>
<dbReference type="PROSITE" id="PS51296">
    <property type="entry name" value="RIESKE"/>
    <property type="match status" value="1"/>
</dbReference>
<dbReference type="Gene3D" id="2.102.10.10">
    <property type="entry name" value="Rieske [2Fe-2S] iron-sulphur domain"/>
    <property type="match status" value="1"/>
</dbReference>
<comment type="caution">
    <text evidence="7">The sequence shown here is derived from an EMBL/GenBank/DDBJ whole genome shotgun (WGS) entry which is preliminary data.</text>
</comment>
<dbReference type="Gene3D" id="3.90.380.10">
    <property type="entry name" value="Naphthalene 1,2-dioxygenase Alpha Subunit, Chain A, domain 1"/>
    <property type="match status" value="1"/>
</dbReference>
<evidence type="ECO:0000313" key="7">
    <source>
        <dbReference type="EMBL" id="EQB02845.1"/>
    </source>
</evidence>
<keyword evidence="5" id="KW-0411">Iron-sulfur</keyword>
<evidence type="ECO:0000256" key="5">
    <source>
        <dbReference type="ARBA" id="ARBA00023014"/>
    </source>
</evidence>
<evidence type="ECO:0000256" key="2">
    <source>
        <dbReference type="ARBA" id="ARBA00022723"/>
    </source>
</evidence>
<sequence>MYPFQGEKSFVANRWYVAAVSDEITRTPIERTLLDLPVLLYRAEDGSPVAMYGLCPHRYFPLVKGQLVGDAIQCGYHGFTFDKSGKCVFIPTQNSGSGYTQRTFPVVEKAPFVWIWMGDAELADESLIVDYAAIGLSQPGWTHPRPIHLHLKGRYQLLIDNLMDLTHVAFIHKQIGGSEAFANAKVIYEEADGCFKATRPLAMPWTSYHDFLYGPEARFEGMSQTESRTVFFGPEYITTSGPVTVSIEGYDTVPEGLGRLFFHHVITPETEHSTHYFGTTSREFRLDDPALDEMLREADLDVRTQDVEAIDAIEARLEKAAARERELLVRSDTAAVKVRGIIQAMLDREAA</sequence>
<dbReference type="GO" id="GO:0051537">
    <property type="term" value="F:2 iron, 2 sulfur cluster binding"/>
    <property type="evidence" value="ECO:0007669"/>
    <property type="project" value="UniProtKB-KW"/>
</dbReference>
<dbReference type="GO" id="GO:0016491">
    <property type="term" value="F:oxidoreductase activity"/>
    <property type="evidence" value="ECO:0007669"/>
    <property type="project" value="UniProtKB-KW"/>
</dbReference>
<protein>
    <recommendedName>
        <fullName evidence="6">Rieske domain-containing protein</fullName>
    </recommendedName>
</protein>
<dbReference type="PANTHER" id="PTHR21266:SF60">
    <property type="entry name" value="3-KETOSTEROID-9-ALPHA-MONOOXYGENASE, OXYGENASE COMPONENT"/>
    <property type="match status" value="1"/>
</dbReference>
<evidence type="ECO:0000313" key="8">
    <source>
        <dbReference type="Proteomes" id="UP000015525"/>
    </source>
</evidence>
<dbReference type="InterPro" id="IPR044043">
    <property type="entry name" value="VanA_C_cat"/>
</dbReference>
<dbReference type="Pfam" id="PF19112">
    <property type="entry name" value="VanA_C"/>
    <property type="match status" value="1"/>
</dbReference>
<dbReference type="Pfam" id="PF00355">
    <property type="entry name" value="Rieske"/>
    <property type="match status" value="1"/>
</dbReference>
<reference evidence="7 8" key="1">
    <citation type="journal article" date="2013" name="Genome Announc.">
        <title>Draft Genome Sequence of Sphingobium quisquiliarum Strain P25T, a Novel Hexachlorocyclohexane (HCH)-Degrading Bacterium Isolated from an HCH Dumpsite.</title>
        <authorList>
            <person name="Kumar Singh A."/>
            <person name="Sangwan N."/>
            <person name="Sharma A."/>
            <person name="Gupta V."/>
            <person name="Khurana J.P."/>
            <person name="Lal R."/>
        </authorList>
    </citation>
    <scope>NUCLEOTIDE SEQUENCE [LARGE SCALE GENOMIC DNA]</scope>
    <source>
        <strain evidence="7 8">P25</strain>
    </source>
</reference>
<evidence type="ECO:0000256" key="1">
    <source>
        <dbReference type="ARBA" id="ARBA00022714"/>
    </source>
</evidence>
<dbReference type="EMBL" id="ATHO01000141">
    <property type="protein sequence ID" value="EQB02845.1"/>
    <property type="molecule type" value="Genomic_DNA"/>
</dbReference>
<organism evidence="7 8">
    <name type="scientific">Sphingobium quisquiliarum P25</name>
    <dbReference type="NCBI Taxonomy" id="1329909"/>
    <lineage>
        <taxon>Bacteria</taxon>
        <taxon>Pseudomonadati</taxon>
        <taxon>Pseudomonadota</taxon>
        <taxon>Alphaproteobacteria</taxon>
        <taxon>Sphingomonadales</taxon>
        <taxon>Sphingomonadaceae</taxon>
        <taxon>Sphingobium</taxon>
    </lineage>
</organism>
<name>T0HUA0_9SPHN</name>
<feature type="domain" description="Rieske" evidence="6">
    <location>
        <begin position="15"/>
        <end position="115"/>
    </location>
</feature>
<dbReference type="PANTHER" id="PTHR21266">
    <property type="entry name" value="IRON-SULFUR DOMAIN CONTAINING PROTEIN"/>
    <property type="match status" value="1"/>
</dbReference>
<dbReference type="InterPro" id="IPR017941">
    <property type="entry name" value="Rieske_2Fe-2S"/>
</dbReference>
<evidence type="ECO:0000259" key="6">
    <source>
        <dbReference type="PROSITE" id="PS51296"/>
    </source>
</evidence>
<dbReference type="AlphaFoldDB" id="T0HUA0"/>
<dbReference type="InterPro" id="IPR036922">
    <property type="entry name" value="Rieske_2Fe-2S_sf"/>
</dbReference>
<evidence type="ECO:0000256" key="4">
    <source>
        <dbReference type="ARBA" id="ARBA00023004"/>
    </source>
</evidence>
<keyword evidence="3" id="KW-0560">Oxidoreductase</keyword>
<dbReference type="Proteomes" id="UP000015525">
    <property type="component" value="Unassembled WGS sequence"/>
</dbReference>
<keyword evidence="2" id="KW-0479">Metal-binding</keyword>
<dbReference type="RefSeq" id="WP_021239166.1">
    <property type="nucleotide sequence ID" value="NZ_ATHO01000141.1"/>
</dbReference>
<dbReference type="GO" id="GO:0046872">
    <property type="term" value="F:metal ion binding"/>
    <property type="evidence" value="ECO:0007669"/>
    <property type="project" value="UniProtKB-KW"/>
</dbReference>